<keyword evidence="5" id="KW-1185">Reference proteome</keyword>
<evidence type="ECO:0000313" key="5">
    <source>
        <dbReference type="Proteomes" id="UP001595721"/>
    </source>
</evidence>
<organism evidence="4 5">
    <name type="scientific">Paracoccus mangrovi</name>
    <dbReference type="NCBI Taxonomy" id="1715645"/>
    <lineage>
        <taxon>Bacteria</taxon>
        <taxon>Pseudomonadati</taxon>
        <taxon>Pseudomonadota</taxon>
        <taxon>Alphaproteobacteria</taxon>
        <taxon>Rhodobacterales</taxon>
        <taxon>Paracoccaceae</taxon>
        <taxon>Paracoccus</taxon>
    </lineage>
</organism>
<dbReference type="PANTHER" id="PTHR36925">
    <property type="entry name" value="COBALT-PRECORRIN-6A REDUCTASE"/>
    <property type="match status" value="1"/>
</dbReference>
<name>A0ABV7R5H8_9RHOB</name>
<dbReference type="RefSeq" id="WP_377743618.1">
    <property type="nucleotide sequence ID" value="NZ_JBHRXJ010000004.1"/>
</dbReference>
<protein>
    <submittedName>
        <fullName evidence="4">Cobalt-precorrin-6A reductase</fullName>
        <ecNumber evidence="4">1.3.1.106</ecNumber>
    </submittedName>
</protein>
<comment type="caution">
    <text evidence="4">The sequence shown here is derived from an EMBL/GenBank/DDBJ whole genome shotgun (WGS) entry which is preliminary data.</text>
</comment>
<dbReference type="NCBIfam" id="TIGR00715">
    <property type="entry name" value="precor6x_red"/>
    <property type="match status" value="1"/>
</dbReference>
<keyword evidence="2" id="KW-0169">Cobalamin biosynthesis</keyword>
<dbReference type="Proteomes" id="UP001595721">
    <property type="component" value="Unassembled WGS sequence"/>
</dbReference>
<proteinExistence type="predicted"/>
<gene>
    <name evidence="4" type="ORF">ACFOMH_07440</name>
</gene>
<sequence length="245" mass="25763">MTRILLLGGTLEARAMARALADAGIDAVYSYAGRVQNPAQQPLTTRVGGFGGADGLAAYLRAEGFSHLIDATHPFAAAISQNAHAAAGRAGVPLIVLERAPWGSQPGDRWTHVADFQAAAQVLPGDGSTVFLAIGRQQLAPFLGCKHRWMLRFAEVASHPLRDATLIVSRGPFSVAGDVALMRRHGVTHVVTKNSGGRGAEAKLAAARELGLPVIVIDRPALPARHVVASVAEVMDWLHGADRGE</sequence>
<evidence type="ECO:0000256" key="3">
    <source>
        <dbReference type="ARBA" id="ARBA00023002"/>
    </source>
</evidence>
<comment type="pathway">
    <text evidence="1">Cofactor biosynthesis; adenosylcobalamin biosynthesis.</text>
</comment>
<dbReference type="EC" id="1.3.1.106" evidence="4"/>
<dbReference type="Pfam" id="PF02571">
    <property type="entry name" value="CbiJ"/>
    <property type="match status" value="1"/>
</dbReference>
<evidence type="ECO:0000256" key="2">
    <source>
        <dbReference type="ARBA" id="ARBA00022573"/>
    </source>
</evidence>
<dbReference type="NCBIfam" id="NF005968">
    <property type="entry name" value="PRK08057.1-2"/>
    <property type="match status" value="1"/>
</dbReference>
<evidence type="ECO:0000313" key="4">
    <source>
        <dbReference type="EMBL" id="MFC3528010.1"/>
    </source>
</evidence>
<dbReference type="InterPro" id="IPR003723">
    <property type="entry name" value="Precorrin-6x_reduct"/>
</dbReference>
<dbReference type="PANTHER" id="PTHR36925:SF1">
    <property type="entry name" value="COBALT-PRECORRIN-6A REDUCTASE"/>
    <property type="match status" value="1"/>
</dbReference>
<dbReference type="PROSITE" id="PS51014">
    <property type="entry name" value="COBK_CBIJ"/>
    <property type="match status" value="1"/>
</dbReference>
<keyword evidence="3 4" id="KW-0560">Oxidoreductase</keyword>
<accession>A0ABV7R5H8</accession>
<evidence type="ECO:0000256" key="1">
    <source>
        <dbReference type="ARBA" id="ARBA00004953"/>
    </source>
</evidence>
<dbReference type="GO" id="GO:0016491">
    <property type="term" value="F:oxidoreductase activity"/>
    <property type="evidence" value="ECO:0007669"/>
    <property type="project" value="UniProtKB-KW"/>
</dbReference>
<reference evidence="5" key="1">
    <citation type="journal article" date="2019" name="Int. J. Syst. Evol. Microbiol.">
        <title>The Global Catalogue of Microorganisms (GCM) 10K type strain sequencing project: providing services to taxonomists for standard genome sequencing and annotation.</title>
        <authorList>
            <consortium name="The Broad Institute Genomics Platform"/>
            <consortium name="The Broad Institute Genome Sequencing Center for Infectious Disease"/>
            <person name="Wu L."/>
            <person name="Ma J."/>
        </authorList>
    </citation>
    <scope>NUCLEOTIDE SEQUENCE [LARGE SCALE GENOMIC DNA]</scope>
    <source>
        <strain evidence="5">KCTC 42899</strain>
    </source>
</reference>
<dbReference type="EMBL" id="JBHRXJ010000004">
    <property type="protein sequence ID" value="MFC3528010.1"/>
    <property type="molecule type" value="Genomic_DNA"/>
</dbReference>